<evidence type="ECO:0000259" key="18">
    <source>
        <dbReference type="PROSITE" id="PS50975"/>
    </source>
</evidence>
<evidence type="ECO:0000256" key="3">
    <source>
        <dbReference type="ARBA" id="ARBA00003921"/>
    </source>
</evidence>
<dbReference type="PANTHER" id="PTHR23132:SF23">
    <property type="entry name" value="D-ALANINE--D-ALANINE LIGASE B"/>
    <property type="match status" value="1"/>
</dbReference>
<dbReference type="PROSITE" id="PS00844">
    <property type="entry name" value="DALA_DALA_LIGASE_2"/>
    <property type="match status" value="1"/>
</dbReference>
<protein>
    <recommendedName>
        <fullName evidence="7 16">D-alanine--D-alanine ligase</fullName>
        <ecNumber evidence="7 16">6.3.2.4</ecNumber>
    </recommendedName>
    <alternativeName>
        <fullName evidence="16">D-Ala-D-Ala ligase</fullName>
    </alternativeName>
    <alternativeName>
        <fullName evidence="16">D-alanylalanine synthetase</fullName>
    </alternativeName>
</protein>
<evidence type="ECO:0000256" key="9">
    <source>
        <dbReference type="ARBA" id="ARBA00022598"/>
    </source>
</evidence>
<keyword evidence="8 16" id="KW-0963">Cytoplasm</keyword>
<comment type="cofactor">
    <cofactor evidence="1">
        <name>Mn(2+)</name>
        <dbReference type="ChEBI" id="CHEBI:29035"/>
    </cofactor>
</comment>
<evidence type="ECO:0000256" key="2">
    <source>
        <dbReference type="ARBA" id="ARBA00001946"/>
    </source>
</evidence>
<dbReference type="SUPFAM" id="SSF52440">
    <property type="entry name" value="PreATP-grasp domain"/>
    <property type="match status" value="1"/>
</dbReference>
<evidence type="ECO:0000256" key="16">
    <source>
        <dbReference type="HAMAP-Rule" id="MF_00047"/>
    </source>
</evidence>
<keyword evidence="11 17" id="KW-0067">ATP-binding</keyword>
<evidence type="ECO:0000256" key="1">
    <source>
        <dbReference type="ARBA" id="ARBA00001936"/>
    </source>
</evidence>
<dbReference type="InterPro" id="IPR011127">
    <property type="entry name" value="Dala_Dala_lig_N"/>
</dbReference>
<keyword evidence="13 16" id="KW-0573">Peptidoglycan synthesis</keyword>
<comment type="cofactor">
    <cofactor evidence="2">
        <name>Mg(2+)</name>
        <dbReference type="ChEBI" id="CHEBI:18420"/>
    </cofactor>
</comment>
<comment type="function">
    <text evidence="3 16">Cell wall formation.</text>
</comment>
<evidence type="ECO:0000256" key="8">
    <source>
        <dbReference type="ARBA" id="ARBA00022490"/>
    </source>
</evidence>
<dbReference type="GO" id="GO:0008716">
    <property type="term" value="F:D-alanine-D-alanine ligase activity"/>
    <property type="evidence" value="ECO:0007669"/>
    <property type="project" value="UniProtKB-EC"/>
</dbReference>
<evidence type="ECO:0000256" key="5">
    <source>
        <dbReference type="ARBA" id="ARBA00004752"/>
    </source>
</evidence>
<reference evidence="20" key="1">
    <citation type="journal article" date="2019" name="Int. J. Syst. Evol. Microbiol.">
        <title>The Global Catalogue of Microorganisms (GCM) 10K type strain sequencing project: providing services to taxonomists for standard genome sequencing and annotation.</title>
        <authorList>
            <consortium name="The Broad Institute Genomics Platform"/>
            <consortium name="The Broad Institute Genome Sequencing Center for Infectious Disease"/>
            <person name="Wu L."/>
            <person name="Ma J."/>
        </authorList>
    </citation>
    <scope>NUCLEOTIDE SEQUENCE [LARGE SCALE GENOMIC DNA]</scope>
    <source>
        <strain evidence="20">CGMCC 1.10992</strain>
    </source>
</reference>
<evidence type="ECO:0000256" key="10">
    <source>
        <dbReference type="ARBA" id="ARBA00022741"/>
    </source>
</evidence>
<dbReference type="PROSITE" id="PS50975">
    <property type="entry name" value="ATP_GRASP"/>
    <property type="match status" value="1"/>
</dbReference>
<evidence type="ECO:0000256" key="11">
    <source>
        <dbReference type="ARBA" id="ARBA00022840"/>
    </source>
</evidence>
<comment type="pathway">
    <text evidence="5 16">Cell wall biogenesis; peptidoglycan biosynthesis.</text>
</comment>
<dbReference type="PROSITE" id="PS00843">
    <property type="entry name" value="DALA_DALA_LIGASE_1"/>
    <property type="match status" value="1"/>
</dbReference>
<comment type="subcellular location">
    <subcellularLocation>
        <location evidence="4 16">Cytoplasm</location>
    </subcellularLocation>
</comment>
<dbReference type="NCBIfam" id="TIGR01205">
    <property type="entry name" value="D_ala_D_alaTIGR"/>
    <property type="match status" value="1"/>
</dbReference>
<dbReference type="EC" id="6.3.2.4" evidence="7 16"/>
<dbReference type="Gene3D" id="3.40.50.20">
    <property type="match status" value="1"/>
</dbReference>
<comment type="catalytic activity">
    <reaction evidence="15 16">
        <text>2 D-alanine + ATP = D-alanyl-D-alanine + ADP + phosphate + H(+)</text>
        <dbReference type="Rhea" id="RHEA:11224"/>
        <dbReference type="ChEBI" id="CHEBI:15378"/>
        <dbReference type="ChEBI" id="CHEBI:30616"/>
        <dbReference type="ChEBI" id="CHEBI:43474"/>
        <dbReference type="ChEBI" id="CHEBI:57416"/>
        <dbReference type="ChEBI" id="CHEBI:57822"/>
        <dbReference type="ChEBI" id="CHEBI:456216"/>
        <dbReference type="EC" id="6.3.2.4"/>
    </reaction>
</comment>
<evidence type="ECO:0000313" key="19">
    <source>
        <dbReference type="EMBL" id="MFD2097553.1"/>
    </source>
</evidence>
<comment type="similarity">
    <text evidence="6 16">Belongs to the D-alanine--D-alanine ligase family.</text>
</comment>
<keyword evidence="9 16" id="KW-0436">Ligase</keyword>
<dbReference type="PIRSF" id="PIRSF039102">
    <property type="entry name" value="Ddl/VanB"/>
    <property type="match status" value="1"/>
</dbReference>
<evidence type="ECO:0000256" key="14">
    <source>
        <dbReference type="ARBA" id="ARBA00023316"/>
    </source>
</evidence>
<dbReference type="PANTHER" id="PTHR23132">
    <property type="entry name" value="D-ALANINE--D-ALANINE LIGASE"/>
    <property type="match status" value="1"/>
</dbReference>
<evidence type="ECO:0000256" key="13">
    <source>
        <dbReference type="ARBA" id="ARBA00022984"/>
    </source>
</evidence>
<accession>A0ABW4XSU6</accession>
<dbReference type="RefSeq" id="WP_345341609.1">
    <property type="nucleotide sequence ID" value="NZ_BAABLI010000029.1"/>
</dbReference>
<organism evidence="19 20">
    <name type="scientific">Corallincola platygyrae</name>
    <dbReference type="NCBI Taxonomy" id="1193278"/>
    <lineage>
        <taxon>Bacteria</taxon>
        <taxon>Pseudomonadati</taxon>
        <taxon>Pseudomonadota</taxon>
        <taxon>Gammaproteobacteria</taxon>
        <taxon>Alteromonadales</taxon>
        <taxon>Psychromonadaceae</taxon>
        <taxon>Corallincola</taxon>
    </lineage>
</organism>
<dbReference type="Gene3D" id="3.30.1490.20">
    <property type="entry name" value="ATP-grasp fold, A domain"/>
    <property type="match status" value="1"/>
</dbReference>
<evidence type="ECO:0000256" key="12">
    <source>
        <dbReference type="ARBA" id="ARBA00022960"/>
    </source>
</evidence>
<dbReference type="Gene3D" id="3.30.470.20">
    <property type="entry name" value="ATP-grasp fold, B domain"/>
    <property type="match status" value="1"/>
</dbReference>
<dbReference type="EMBL" id="JBHUHT010000025">
    <property type="protein sequence ID" value="MFD2097553.1"/>
    <property type="molecule type" value="Genomic_DNA"/>
</dbReference>
<dbReference type="InterPro" id="IPR005905">
    <property type="entry name" value="D_ala_D_ala"/>
</dbReference>
<evidence type="ECO:0000256" key="17">
    <source>
        <dbReference type="PROSITE-ProRule" id="PRU00409"/>
    </source>
</evidence>
<feature type="domain" description="ATP-grasp" evidence="18">
    <location>
        <begin position="105"/>
        <end position="304"/>
    </location>
</feature>
<name>A0ABW4XSU6_9GAMM</name>
<dbReference type="InterPro" id="IPR016185">
    <property type="entry name" value="PreATP-grasp_dom_sf"/>
</dbReference>
<keyword evidence="12 16" id="KW-0133">Cell shape</keyword>
<dbReference type="InterPro" id="IPR000291">
    <property type="entry name" value="D-Ala_lig_Van_CS"/>
</dbReference>
<evidence type="ECO:0000256" key="15">
    <source>
        <dbReference type="ARBA" id="ARBA00047614"/>
    </source>
</evidence>
<dbReference type="Pfam" id="PF07478">
    <property type="entry name" value="Dala_Dala_lig_C"/>
    <property type="match status" value="1"/>
</dbReference>
<proteinExistence type="inferred from homology"/>
<keyword evidence="20" id="KW-1185">Reference proteome</keyword>
<comment type="caution">
    <text evidence="19">The sequence shown here is derived from an EMBL/GenBank/DDBJ whole genome shotgun (WGS) entry which is preliminary data.</text>
</comment>
<dbReference type="HAMAP" id="MF_00047">
    <property type="entry name" value="Dala_Dala_lig"/>
    <property type="match status" value="1"/>
</dbReference>
<dbReference type="SUPFAM" id="SSF56059">
    <property type="entry name" value="Glutathione synthetase ATP-binding domain-like"/>
    <property type="match status" value="1"/>
</dbReference>
<evidence type="ECO:0000256" key="4">
    <source>
        <dbReference type="ARBA" id="ARBA00004496"/>
    </source>
</evidence>
<keyword evidence="14 16" id="KW-0961">Cell wall biogenesis/degradation</keyword>
<evidence type="ECO:0000313" key="20">
    <source>
        <dbReference type="Proteomes" id="UP001597380"/>
    </source>
</evidence>
<evidence type="ECO:0000256" key="6">
    <source>
        <dbReference type="ARBA" id="ARBA00010871"/>
    </source>
</evidence>
<dbReference type="InterPro" id="IPR011761">
    <property type="entry name" value="ATP-grasp"/>
</dbReference>
<keyword evidence="10 17" id="KW-0547">Nucleotide-binding</keyword>
<sequence>MAFKRFGKVAVLYGGNSAEREVSLKSGEAVLKGLHSAGIDAHGFDPRHQPLESLKKLGFEQVFIALHGRGGEDGSVQGLLEIMGLPHTGSGVLGSALAMDKVRTKQVWQSLGLPTAGYRVVNRDDFDSQTLPEILEALGGCVMVKPAQEGSSIGMAKVSSVDELATAVKTAFEYDAEVLLEQYIVGQEYTVAILEDRALPMIRMETPNTFYDYEAKYQSNTTQYHCPCGLEDEVESRLQAVSLKAFDAVAASGWGRVDLMINDAGDVFLLEVNTVPGMTEKSLVPMAAKAAGISFAELTLRILQTAG</sequence>
<dbReference type="Pfam" id="PF01820">
    <property type="entry name" value="Dala_Dala_lig_N"/>
    <property type="match status" value="1"/>
</dbReference>
<dbReference type="NCBIfam" id="NF002378">
    <property type="entry name" value="PRK01372.1"/>
    <property type="match status" value="1"/>
</dbReference>
<evidence type="ECO:0000256" key="7">
    <source>
        <dbReference type="ARBA" id="ARBA00012216"/>
    </source>
</evidence>
<dbReference type="InterPro" id="IPR011095">
    <property type="entry name" value="Dala_Dala_lig_C"/>
</dbReference>
<dbReference type="InterPro" id="IPR013815">
    <property type="entry name" value="ATP_grasp_subdomain_1"/>
</dbReference>
<gene>
    <name evidence="16" type="primary">ddl</name>
    <name evidence="19" type="ORF">ACFSJ3_16290</name>
</gene>
<dbReference type="Proteomes" id="UP001597380">
    <property type="component" value="Unassembled WGS sequence"/>
</dbReference>